<dbReference type="GO" id="GO:0009253">
    <property type="term" value="P:peptidoglycan catabolic process"/>
    <property type="evidence" value="ECO:0007669"/>
    <property type="project" value="InterPro"/>
</dbReference>
<keyword evidence="12" id="KW-1185">Reference proteome</keyword>
<accession>A0A838L2V2</accession>
<dbReference type="RefSeq" id="WP_160365035.1">
    <property type="nucleotide sequence ID" value="NZ_JACEIB010000001.1"/>
</dbReference>
<name>A0A838L2V2_9SPHN</name>
<evidence type="ECO:0000256" key="5">
    <source>
        <dbReference type="ARBA" id="ARBA00023200"/>
    </source>
</evidence>
<evidence type="ECO:0000256" key="2">
    <source>
        <dbReference type="ARBA" id="ARBA00022529"/>
    </source>
</evidence>
<keyword evidence="10" id="KW-0472">Membrane</keyword>
<dbReference type="Pfam" id="PF00959">
    <property type="entry name" value="Phage_lysozyme"/>
    <property type="match status" value="1"/>
</dbReference>
<evidence type="ECO:0000256" key="4">
    <source>
        <dbReference type="ARBA" id="ARBA00022801"/>
    </source>
</evidence>
<keyword evidence="10" id="KW-0812">Transmembrane</keyword>
<dbReference type="GO" id="GO:0003796">
    <property type="term" value="F:lysozyme activity"/>
    <property type="evidence" value="ECO:0007669"/>
    <property type="project" value="UniProtKB-EC"/>
</dbReference>
<evidence type="ECO:0000256" key="8">
    <source>
        <dbReference type="SAM" id="Coils"/>
    </source>
</evidence>
<dbReference type="SUPFAM" id="SSF53955">
    <property type="entry name" value="Lysozyme-like"/>
    <property type="match status" value="1"/>
</dbReference>
<feature type="coiled-coil region" evidence="8">
    <location>
        <begin position="29"/>
        <end position="63"/>
    </location>
</feature>
<keyword evidence="6 7" id="KW-0326">Glycosidase</keyword>
<dbReference type="PANTHER" id="PTHR38107">
    <property type="match status" value="1"/>
</dbReference>
<evidence type="ECO:0000256" key="6">
    <source>
        <dbReference type="ARBA" id="ARBA00023295"/>
    </source>
</evidence>
<keyword evidence="4 7" id="KW-0378">Hydrolase</keyword>
<dbReference type="CDD" id="cd00737">
    <property type="entry name" value="lyz_endolysin_autolysin"/>
    <property type="match status" value="1"/>
</dbReference>
<dbReference type="Gene3D" id="1.10.530.40">
    <property type="match status" value="1"/>
</dbReference>
<comment type="caution">
    <text evidence="11">The sequence shown here is derived from an EMBL/GenBank/DDBJ whole genome shotgun (WGS) entry which is preliminary data.</text>
</comment>
<dbReference type="GO" id="GO:0042742">
    <property type="term" value="P:defense response to bacterium"/>
    <property type="evidence" value="ECO:0007669"/>
    <property type="project" value="UniProtKB-KW"/>
</dbReference>
<keyword evidence="2 7" id="KW-0929">Antimicrobial</keyword>
<evidence type="ECO:0000256" key="9">
    <source>
        <dbReference type="SAM" id="MobiDB-lite"/>
    </source>
</evidence>
<dbReference type="Proteomes" id="UP000570166">
    <property type="component" value="Unassembled WGS sequence"/>
</dbReference>
<keyword evidence="5" id="KW-1035">Host cytoplasm</keyword>
<reference evidence="11 12" key="1">
    <citation type="submission" date="2020-07" db="EMBL/GenBank/DDBJ databases">
        <authorList>
            <person name="Sun Q."/>
        </authorList>
    </citation>
    <scope>NUCLEOTIDE SEQUENCE [LARGE SCALE GENOMIC DNA]</scope>
    <source>
        <strain evidence="11 12">CGMCC 1.13654</strain>
    </source>
</reference>
<protein>
    <recommendedName>
        <fullName evidence="7">Lysozyme</fullName>
        <ecNumber evidence="7">3.2.1.17</ecNumber>
    </recommendedName>
</protein>
<feature type="transmembrane region" description="Helical" evidence="10">
    <location>
        <begin position="74"/>
        <end position="96"/>
    </location>
</feature>
<dbReference type="HAMAP" id="MF_04110">
    <property type="entry name" value="ENDOLYSIN_T4"/>
    <property type="match status" value="1"/>
</dbReference>
<evidence type="ECO:0000256" key="3">
    <source>
        <dbReference type="ARBA" id="ARBA00022638"/>
    </source>
</evidence>
<dbReference type="EMBL" id="JACEIB010000001">
    <property type="protein sequence ID" value="MBA2932965.1"/>
    <property type="molecule type" value="Genomic_DNA"/>
</dbReference>
<dbReference type="InterPro" id="IPR033907">
    <property type="entry name" value="Endolysin_autolysin"/>
</dbReference>
<dbReference type="InterPro" id="IPR023346">
    <property type="entry name" value="Lysozyme-like_dom_sf"/>
</dbReference>
<keyword evidence="8" id="KW-0175">Coiled coil</keyword>
<sequence>MRETLFRANVLLGGGFGMTAPANLKASTSERLERAKLAADIRLKRLELAIRREELDLAQAKVASEKQNASGFHMLFSSTGVVLIGAAIGLLGTAAGKYGDYVIKKREQETSVILKASDVPAGLSLQLQAAQRAKNLLWFSKAGYIDLPDDFSRQLERDSGLKTGEIPSAPIVETPSNAPSSNSVPGAAGLKLISEFEGFQATPYKDPAGWTMIGAEHKLTDKELNSGIIMIAGKPVHYRDGISPDQSKALLIQDMAPYYQVVDKTIRVHLTTDQRDALASFVLNVGAANFTRSHIPTLINSGQFDKVPDELKRWTKAGGKEMSGLVQRRAAEASLWQKK</sequence>
<feature type="compositionally biased region" description="Polar residues" evidence="9">
    <location>
        <begin position="174"/>
        <end position="183"/>
    </location>
</feature>
<dbReference type="InterPro" id="IPR002196">
    <property type="entry name" value="Glyco_hydro_24"/>
</dbReference>
<proteinExistence type="inferred from homology"/>
<evidence type="ECO:0000313" key="12">
    <source>
        <dbReference type="Proteomes" id="UP000570166"/>
    </source>
</evidence>
<organism evidence="11 12">
    <name type="scientific">Sphingomonas chungangi</name>
    <dbReference type="NCBI Taxonomy" id="2683589"/>
    <lineage>
        <taxon>Bacteria</taxon>
        <taxon>Pseudomonadati</taxon>
        <taxon>Pseudomonadota</taxon>
        <taxon>Alphaproteobacteria</taxon>
        <taxon>Sphingomonadales</taxon>
        <taxon>Sphingomonadaceae</taxon>
        <taxon>Sphingomonas</taxon>
    </lineage>
</organism>
<evidence type="ECO:0000256" key="10">
    <source>
        <dbReference type="SAM" id="Phobius"/>
    </source>
</evidence>
<evidence type="ECO:0000256" key="7">
    <source>
        <dbReference type="RuleBase" id="RU003788"/>
    </source>
</evidence>
<dbReference type="EC" id="3.2.1.17" evidence="7"/>
<evidence type="ECO:0000256" key="1">
    <source>
        <dbReference type="ARBA" id="ARBA00000632"/>
    </source>
</evidence>
<evidence type="ECO:0000313" key="11">
    <source>
        <dbReference type="EMBL" id="MBA2932965.1"/>
    </source>
</evidence>
<keyword evidence="3 7" id="KW-0081">Bacteriolytic enzyme</keyword>
<comment type="similarity">
    <text evidence="7">Belongs to the glycosyl hydrolase 24 family.</text>
</comment>
<comment type="catalytic activity">
    <reaction evidence="1 7">
        <text>Hydrolysis of (1-&gt;4)-beta-linkages between N-acetylmuramic acid and N-acetyl-D-glucosamine residues in a peptidoglycan and between N-acetyl-D-glucosamine residues in chitodextrins.</text>
        <dbReference type="EC" id="3.2.1.17"/>
    </reaction>
</comment>
<dbReference type="GO" id="GO:0016998">
    <property type="term" value="P:cell wall macromolecule catabolic process"/>
    <property type="evidence" value="ECO:0007669"/>
    <property type="project" value="InterPro"/>
</dbReference>
<dbReference type="AlphaFoldDB" id="A0A838L2V2"/>
<dbReference type="InterPro" id="IPR023347">
    <property type="entry name" value="Lysozyme_dom_sf"/>
</dbReference>
<dbReference type="GO" id="GO:0031640">
    <property type="term" value="P:killing of cells of another organism"/>
    <property type="evidence" value="ECO:0007669"/>
    <property type="project" value="UniProtKB-KW"/>
</dbReference>
<dbReference type="InterPro" id="IPR034690">
    <property type="entry name" value="Endolysin_T4_type"/>
</dbReference>
<keyword evidence="10" id="KW-1133">Transmembrane helix</keyword>
<gene>
    <name evidence="11" type="ORF">HZF05_02530</name>
</gene>
<dbReference type="InterPro" id="IPR051018">
    <property type="entry name" value="Bacteriophage_GH24"/>
</dbReference>
<dbReference type="PANTHER" id="PTHR38107:SF3">
    <property type="entry name" value="LYSOZYME RRRD-RELATED"/>
    <property type="match status" value="1"/>
</dbReference>
<feature type="region of interest" description="Disordered" evidence="9">
    <location>
        <begin position="162"/>
        <end position="183"/>
    </location>
</feature>